<evidence type="ECO:0000259" key="5">
    <source>
        <dbReference type="PROSITE" id="PS50011"/>
    </source>
</evidence>
<sequence length="328" mass="37434">MKGMPDQTLGDMETVLGDLMSGRKSPLKVHGHRHNLKNRFELKKTLGEGTYGKVKLAVEKTTGQQMAIKYIKKSKIRDEHDLDRIRREIKIMSTLQHQNIVNVKEVFENKDKIILVMECADGGELYDYINDHTLTERDARTIFRNIVSAIKYCHQSGIAHRDLKLENILLDRNNNAKIADFGLSNYFTGQDFLKTYCGSPLYASPEIVNGQPYYGPEVDCWSLGVVLYTLVYGTMPFDGTNFKRLRTQITTGDYYEPDKPSEAAGLIRHLLTVNPAKRATIEDICAHWWVNLGYSVMPDNEPYIPPTVLQPVPSCQKPDNLLIIIRER</sequence>
<evidence type="ECO:0000256" key="2">
    <source>
        <dbReference type="ARBA" id="ARBA00022840"/>
    </source>
</evidence>
<evidence type="ECO:0000256" key="1">
    <source>
        <dbReference type="ARBA" id="ARBA00022741"/>
    </source>
</evidence>
<dbReference type="SUPFAM" id="SSF56112">
    <property type="entry name" value="Protein kinase-like (PK-like)"/>
    <property type="match status" value="1"/>
</dbReference>
<keyword evidence="2 3" id="KW-0067">ATP-binding</keyword>
<reference evidence="6" key="1">
    <citation type="submission" date="2022-11" db="EMBL/GenBank/DDBJ databases">
        <title>Centuries of genome instability and evolution in soft-shell clam transmissible cancer (bioRxiv).</title>
        <authorList>
            <person name="Hart S.F.M."/>
            <person name="Yonemitsu M.A."/>
            <person name="Giersch R.M."/>
            <person name="Beal B.F."/>
            <person name="Arriagada G."/>
            <person name="Davis B.W."/>
            <person name="Ostrander E.A."/>
            <person name="Goff S.P."/>
            <person name="Metzger M.J."/>
        </authorList>
    </citation>
    <scope>NUCLEOTIDE SEQUENCE</scope>
    <source>
        <strain evidence="6">MELC-2E11</strain>
        <tissue evidence="6">Siphon/mantle</tissue>
    </source>
</reference>
<evidence type="ECO:0000313" key="6">
    <source>
        <dbReference type="EMBL" id="WAR25016.1"/>
    </source>
</evidence>
<dbReference type="PROSITE" id="PS00107">
    <property type="entry name" value="PROTEIN_KINASE_ATP"/>
    <property type="match status" value="1"/>
</dbReference>
<protein>
    <submittedName>
        <fullName evidence="6">NUAK1-like protein</fullName>
    </submittedName>
</protein>
<keyword evidence="1 3" id="KW-0547">Nucleotide-binding</keyword>
<dbReference type="InterPro" id="IPR011009">
    <property type="entry name" value="Kinase-like_dom_sf"/>
</dbReference>
<dbReference type="InterPro" id="IPR000719">
    <property type="entry name" value="Prot_kinase_dom"/>
</dbReference>
<name>A0ABY7G0Z0_MYAAR</name>
<feature type="binding site" evidence="3">
    <location>
        <position position="73"/>
    </location>
    <ligand>
        <name>ATP</name>
        <dbReference type="ChEBI" id="CHEBI:30616"/>
    </ligand>
</feature>
<dbReference type="PANTHER" id="PTHR24346">
    <property type="entry name" value="MAP/MICROTUBULE AFFINITY-REGULATING KINASE"/>
    <property type="match status" value="1"/>
</dbReference>
<keyword evidence="4" id="KW-0723">Serine/threonine-protein kinase</keyword>
<dbReference type="PROSITE" id="PS50011">
    <property type="entry name" value="PROTEIN_KINASE_DOM"/>
    <property type="match status" value="1"/>
</dbReference>
<organism evidence="6 7">
    <name type="scientific">Mya arenaria</name>
    <name type="common">Soft-shell clam</name>
    <dbReference type="NCBI Taxonomy" id="6604"/>
    <lineage>
        <taxon>Eukaryota</taxon>
        <taxon>Metazoa</taxon>
        <taxon>Spiralia</taxon>
        <taxon>Lophotrochozoa</taxon>
        <taxon>Mollusca</taxon>
        <taxon>Bivalvia</taxon>
        <taxon>Autobranchia</taxon>
        <taxon>Heteroconchia</taxon>
        <taxon>Euheterodonta</taxon>
        <taxon>Imparidentia</taxon>
        <taxon>Neoheterodontei</taxon>
        <taxon>Myida</taxon>
        <taxon>Myoidea</taxon>
        <taxon>Myidae</taxon>
        <taxon>Mya</taxon>
    </lineage>
</organism>
<keyword evidence="7" id="KW-1185">Reference proteome</keyword>
<comment type="similarity">
    <text evidence="4">Belongs to the protein kinase superfamily.</text>
</comment>
<keyword evidence="4" id="KW-0418">Kinase</keyword>
<gene>
    <name evidence="6" type="ORF">MAR_010720</name>
</gene>
<evidence type="ECO:0000313" key="7">
    <source>
        <dbReference type="Proteomes" id="UP001164746"/>
    </source>
</evidence>
<dbReference type="InterPro" id="IPR017441">
    <property type="entry name" value="Protein_kinase_ATP_BS"/>
</dbReference>
<dbReference type="SMART" id="SM00220">
    <property type="entry name" value="S_TKc"/>
    <property type="match status" value="1"/>
</dbReference>
<proteinExistence type="inferred from homology"/>
<accession>A0ABY7G0Z0</accession>
<evidence type="ECO:0000256" key="3">
    <source>
        <dbReference type="PROSITE-ProRule" id="PRU10141"/>
    </source>
</evidence>
<keyword evidence="4" id="KW-0808">Transferase</keyword>
<dbReference type="Gene3D" id="1.10.510.10">
    <property type="entry name" value="Transferase(Phosphotransferase) domain 1"/>
    <property type="match status" value="1"/>
</dbReference>
<dbReference type="InterPro" id="IPR008271">
    <property type="entry name" value="Ser/Thr_kinase_AS"/>
</dbReference>
<dbReference type="Proteomes" id="UP001164746">
    <property type="component" value="Chromosome 14"/>
</dbReference>
<evidence type="ECO:0000256" key="4">
    <source>
        <dbReference type="RuleBase" id="RU000304"/>
    </source>
</evidence>
<dbReference type="Pfam" id="PF00069">
    <property type="entry name" value="Pkinase"/>
    <property type="match status" value="1"/>
</dbReference>
<dbReference type="PROSITE" id="PS00108">
    <property type="entry name" value="PROTEIN_KINASE_ST"/>
    <property type="match status" value="1"/>
</dbReference>
<feature type="domain" description="Protein kinase" evidence="5">
    <location>
        <begin position="40"/>
        <end position="290"/>
    </location>
</feature>
<dbReference type="PANTHER" id="PTHR24346:SF93">
    <property type="entry name" value="NUAK FAMILY SNF1-LIKE KINASE 1"/>
    <property type="match status" value="1"/>
</dbReference>
<dbReference type="EMBL" id="CP111025">
    <property type="protein sequence ID" value="WAR25016.1"/>
    <property type="molecule type" value="Genomic_DNA"/>
</dbReference>